<keyword evidence="2" id="KW-1185">Reference proteome</keyword>
<accession>A0A6N7Y0N7</accession>
<evidence type="ECO:0000313" key="2">
    <source>
        <dbReference type="Proteomes" id="UP000469523"/>
    </source>
</evidence>
<dbReference type="Proteomes" id="UP000469523">
    <property type="component" value="Unassembled WGS sequence"/>
</dbReference>
<sequence>MVPDKDGMIDYYFAEHKLRADINSLFEEGQVGFSNSRFMDEENILVFSRDIDGVITVMTYRK</sequence>
<dbReference type="EMBL" id="VUNQ01000065">
    <property type="protein sequence ID" value="MSU03313.1"/>
    <property type="molecule type" value="Genomic_DNA"/>
</dbReference>
<reference evidence="1 2" key="1">
    <citation type="submission" date="2019-09" db="EMBL/GenBank/DDBJ databases">
        <title>In-depth cultivation of the pig gut microbiome towards novel bacterial diversity and tailored functional studies.</title>
        <authorList>
            <person name="Wylensek D."/>
            <person name="Hitch T.C.A."/>
            <person name="Clavel T."/>
        </authorList>
    </citation>
    <scope>NUCLEOTIDE SEQUENCE [LARGE SCALE GENOMIC DNA]</scope>
    <source>
        <strain evidence="1 2">WCA3-693-APC-4?</strain>
    </source>
</reference>
<organism evidence="1 2">
    <name type="scientific">Tissierella pigra</name>
    <dbReference type="NCBI Taxonomy" id="2607614"/>
    <lineage>
        <taxon>Bacteria</taxon>
        <taxon>Bacillati</taxon>
        <taxon>Bacillota</taxon>
        <taxon>Tissierellia</taxon>
        <taxon>Tissierellales</taxon>
        <taxon>Tissierellaceae</taxon>
        <taxon>Tissierella</taxon>
    </lineage>
</organism>
<gene>
    <name evidence="1" type="ORF">FYJ83_17785</name>
</gene>
<dbReference type="RefSeq" id="WP_154442876.1">
    <property type="nucleotide sequence ID" value="NZ_JAHLPJ010000001.1"/>
</dbReference>
<evidence type="ECO:0000313" key="1">
    <source>
        <dbReference type="EMBL" id="MSU03313.1"/>
    </source>
</evidence>
<name>A0A6N7Y0N7_9FIRM</name>
<comment type="caution">
    <text evidence="1">The sequence shown here is derived from an EMBL/GenBank/DDBJ whole genome shotgun (WGS) entry which is preliminary data.</text>
</comment>
<dbReference type="AlphaFoldDB" id="A0A6N7Y0N7"/>
<protein>
    <submittedName>
        <fullName evidence="1">Uncharacterized protein</fullName>
    </submittedName>
</protein>
<proteinExistence type="predicted"/>